<dbReference type="EMBL" id="JBBPBN010000754">
    <property type="protein sequence ID" value="KAK8482626.1"/>
    <property type="molecule type" value="Genomic_DNA"/>
</dbReference>
<dbReference type="Proteomes" id="UP001396334">
    <property type="component" value="Unassembled WGS sequence"/>
</dbReference>
<evidence type="ECO:0000313" key="2">
    <source>
        <dbReference type="Proteomes" id="UP001396334"/>
    </source>
</evidence>
<sequence length="343" mass="36738">MANVTKRAVLVGCNYPLTKSRLHGCIQDVKAIKGVIVEKFGFHESNIQVLTDDGSSSTLPTGANIKAALNGMAKRAKAGDVLLFYFSGYGTVIPVLEAGKPFRQDEAIVPCDLNLVTGKAASHFPLCASVCLIHSISYGIYADVDFRRLVNRLPEGASFTILSDSCQTGALIDKGKNGASKKRKDQENSPMAKGKAKAKFLGFEFINQAITAAAGFPQDGGNTISQAAHKIFGKDVSFKFHPHYIGGAFDYLDPLQEDEGILLSGFEADEASYDIVSGDQAFGAFTKAVVTFLNDHIHKSATISNGELLNGAAEALEKQGYEQNPCLYCSAKNTYKPFLGGFA</sequence>
<keyword evidence="2" id="KW-1185">Reference proteome</keyword>
<name>A0ABR1ZPN4_9ROSI</name>
<accession>A0ABR1ZPN4</accession>
<organism evidence="1 2">
    <name type="scientific">Hibiscus sabdariffa</name>
    <name type="common">roselle</name>
    <dbReference type="NCBI Taxonomy" id="183260"/>
    <lineage>
        <taxon>Eukaryota</taxon>
        <taxon>Viridiplantae</taxon>
        <taxon>Streptophyta</taxon>
        <taxon>Embryophyta</taxon>
        <taxon>Tracheophyta</taxon>
        <taxon>Spermatophyta</taxon>
        <taxon>Magnoliopsida</taxon>
        <taxon>eudicotyledons</taxon>
        <taxon>Gunneridae</taxon>
        <taxon>Pentapetalae</taxon>
        <taxon>rosids</taxon>
        <taxon>malvids</taxon>
        <taxon>Malvales</taxon>
        <taxon>Malvaceae</taxon>
        <taxon>Malvoideae</taxon>
        <taxon>Hibiscus</taxon>
    </lineage>
</organism>
<dbReference type="InterPro" id="IPR011600">
    <property type="entry name" value="Pept_C14_caspase"/>
</dbReference>
<reference evidence="1 2" key="1">
    <citation type="journal article" date="2024" name="G3 (Bethesda)">
        <title>Genome assembly of Hibiscus sabdariffa L. provides insights into metabolisms of medicinal natural products.</title>
        <authorList>
            <person name="Kim T."/>
        </authorList>
    </citation>
    <scope>NUCLEOTIDE SEQUENCE [LARGE SCALE GENOMIC DNA]</scope>
    <source>
        <strain evidence="1">TK-2024</strain>
        <tissue evidence="1">Old leaves</tissue>
    </source>
</reference>
<proteinExistence type="predicted"/>
<dbReference type="Gene3D" id="3.40.50.12660">
    <property type="match status" value="2"/>
</dbReference>
<evidence type="ECO:0000313" key="1">
    <source>
        <dbReference type="EMBL" id="KAK8482626.1"/>
    </source>
</evidence>
<gene>
    <name evidence="1" type="ORF">V6N11_021054</name>
</gene>
<protein>
    <submittedName>
        <fullName evidence="1">Uncharacterized protein</fullName>
    </submittedName>
</protein>
<dbReference type="PANTHER" id="PTHR48104">
    <property type="entry name" value="METACASPASE-4"/>
    <property type="match status" value="1"/>
</dbReference>
<dbReference type="Pfam" id="PF00656">
    <property type="entry name" value="Peptidase_C14"/>
    <property type="match status" value="1"/>
</dbReference>
<dbReference type="InterPro" id="IPR050452">
    <property type="entry name" value="Metacaspase"/>
</dbReference>
<comment type="caution">
    <text evidence="1">The sequence shown here is derived from an EMBL/GenBank/DDBJ whole genome shotgun (WGS) entry which is preliminary data.</text>
</comment>
<dbReference type="PANTHER" id="PTHR48104:SF7">
    <property type="entry name" value="METACASPASE-9"/>
    <property type="match status" value="1"/>
</dbReference>